<evidence type="ECO:0000256" key="2">
    <source>
        <dbReference type="ARBA" id="ARBA00008524"/>
    </source>
</evidence>
<evidence type="ECO:0000256" key="6">
    <source>
        <dbReference type="ARBA" id="ARBA00022825"/>
    </source>
</evidence>
<evidence type="ECO:0000259" key="7">
    <source>
        <dbReference type="SMART" id="SM00245"/>
    </source>
</evidence>
<dbReference type="Pfam" id="PF14685">
    <property type="entry name" value="PDZ_Tricorn"/>
    <property type="match status" value="1"/>
</dbReference>
<protein>
    <recommendedName>
        <fullName evidence="7">Tail specific protease domain-containing protein</fullName>
    </recommendedName>
</protein>
<evidence type="ECO:0000256" key="5">
    <source>
        <dbReference type="ARBA" id="ARBA00022801"/>
    </source>
</evidence>
<name>A0A0F9GEB7_9ZZZZ</name>
<sequence>GELNASHTYISGPSPERPPSQQFGMLGVNWKLENGTFRIDRIIDGGAWDSELRSPLSVTGVEIKEGDYVLAVNGIPLDAGKEPWASFQGLANRAVELTINDKPSFKGSSKLIIKTMANETRLRNLEWMEKNRLYVEKKSGGRIGYIYMPNTGGQGQTQLVKQLYAQMDKDAIIIDERFNSGGQLSDRFLEFLMRPRIGYIYSRNGNIADWPDRANFGPKAMLINGWSASGGDALPFGFKILEAGPIVGTRTGGALIGPAMGHSNIDNGGHTVPSGRIMGKDGQWFSEGHGVDPDYLVIADPSKLAKGEDPQMDKAIELLLEELKKNPPEEMNRPAFEER</sequence>
<dbReference type="InterPro" id="IPR036034">
    <property type="entry name" value="PDZ_sf"/>
</dbReference>
<organism evidence="8">
    <name type="scientific">marine sediment metagenome</name>
    <dbReference type="NCBI Taxonomy" id="412755"/>
    <lineage>
        <taxon>unclassified sequences</taxon>
        <taxon>metagenomes</taxon>
        <taxon>ecological metagenomes</taxon>
    </lineage>
</organism>
<dbReference type="Pfam" id="PF03572">
    <property type="entry name" value="Peptidase_S41"/>
    <property type="match status" value="1"/>
</dbReference>
<comment type="subcellular location">
    <subcellularLocation>
        <location evidence="1">Cytoplasm</location>
    </subcellularLocation>
</comment>
<comment type="caution">
    <text evidence="8">The sequence shown here is derived from an EMBL/GenBank/DDBJ whole genome shotgun (WGS) entry which is preliminary data.</text>
</comment>
<dbReference type="GO" id="GO:0008236">
    <property type="term" value="F:serine-type peptidase activity"/>
    <property type="evidence" value="ECO:0007669"/>
    <property type="project" value="UniProtKB-KW"/>
</dbReference>
<dbReference type="InterPro" id="IPR029045">
    <property type="entry name" value="ClpP/crotonase-like_dom_sf"/>
</dbReference>
<gene>
    <name evidence="8" type="ORF">LCGC14_2131740</name>
</gene>
<dbReference type="EMBL" id="LAZR01026758">
    <property type="protein sequence ID" value="KKL67760.1"/>
    <property type="molecule type" value="Genomic_DNA"/>
</dbReference>
<dbReference type="PANTHER" id="PTHR43253:SF1">
    <property type="entry name" value="TRICORN PROTEASE HOMOLOG 2-RELATED"/>
    <property type="match status" value="1"/>
</dbReference>
<dbReference type="AlphaFoldDB" id="A0A0F9GEB7"/>
<dbReference type="GO" id="GO:0005737">
    <property type="term" value="C:cytoplasm"/>
    <property type="evidence" value="ECO:0007669"/>
    <property type="project" value="UniProtKB-SubCell"/>
</dbReference>
<dbReference type="CDD" id="cd07562">
    <property type="entry name" value="Peptidase_S41_TRI"/>
    <property type="match status" value="1"/>
</dbReference>
<dbReference type="Gene3D" id="2.30.42.10">
    <property type="match status" value="1"/>
</dbReference>
<evidence type="ECO:0000256" key="4">
    <source>
        <dbReference type="ARBA" id="ARBA00022670"/>
    </source>
</evidence>
<evidence type="ECO:0000256" key="3">
    <source>
        <dbReference type="ARBA" id="ARBA00022490"/>
    </source>
</evidence>
<dbReference type="InterPro" id="IPR012393">
    <property type="entry name" value="Tricorn_protease"/>
</dbReference>
<evidence type="ECO:0000256" key="1">
    <source>
        <dbReference type="ARBA" id="ARBA00004496"/>
    </source>
</evidence>
<dbReference type="SMART" id="SM00245">
    <property type="entry name" value="TSPc"/>
    <property type="match status" value="1"/>
</dbReference>
<keyword evidence="6" id="KW-0720">Serine protease</keyword>
<dbReference type="SUPFAM" id="SSF52096">
    <property type="entry name" value="ClpP/crotonase"/>
    <property type="match status" value="1"/>
</dbReference>
<dbReference type="Gene3D" id="3.90.226.10">
    <property type="entry name" value="2-enoyl-CoA Hydratase, Chain A, domain 1"/>
    <property type="match status" value="1"/>
</dbReference>
<proteinExistence type="inferred from homology"/>
<keyword evidence="3" id="KW-0963">Cytoplasm</keyword>
<feature type="domain" description="Tail specific protease" evidence="7">
    <location>
        <begin position="92"/>
        <end position="298"/>
    </location>
</feature>
<reference evidence="8" key="1">
    <citation type="journal article" date="2015" name="Nature">
        <title>Complex archaea that bridge the gap between prokaryotes and eukaryotes.</title>
        <authorList>
            <person name="Spang A."/>
            <person name="Saw J.H."/>
            <person name="Jorgensen S.L."/>
            <person name="Zaremba-Niedzwiedzka K."/>
            <person name="Martijn J."/>
            <person name="Lind A.E."/>
            <person name="van Eijk R."/>
            <person name="Schleper C."/>
            <person name="Guy L."/>
            <person name="Ettema T.J."/>
        </authorList>
    </citation>
    <scope>NUCLEOTIDE SEQUENCE</scope>
</reference>
<accession>A0A0F9GEB7</accession>
<dbReference type="PANTHER" id="PTHR43253">
    <property type="entry name" value="TRICORN PROTEASE HOMOLOG 2-RELATED"/>
    <property type="match status" value="1"/>
</dbReference>
<evidence type="ECO:0000313" key="8">
    <source>
        <dbReference type="EMBL" id="KKL67760.1"/>
    </source>
</evidence>
<dbReference type="InterPro" id="IPR005151">
    <property type="entry name" value="Tail-specific_protease"/>
</dbReference>
<dbReference type="SUPFAM" id="SSF50156">
    <property type="entry name" value="PDZ domain-like"/>
    <property type="match status" value="1"/>
</dbReference>
<dbReference type="InterPro" id="IPR029414">
    <property type="entry name" value="Tricorn_PDZ"/>
</dbReference>
<feature type="non-terminal residue" evidence="8">
    <location>
        <position position="1"/>
    </location>
</feature>
<comment type="similarity">
    <text evidence="2">Belongs to the peptidase S41B family.</text>
</comment>
<keyword evidence="5" id="KW-0378">Hydrolase</keyword>
<dbReference type="GO" id="GO:0006508">
    <property type="term" value="P:proteolysis"/>
    <property type="evidence" value="ECO:0007669"/>
    <property type="project" value="UniProtKB-KW"/>
</dbReference>
<keyword evidence="4" id="KW-0645">Protease</keyword>